<accession>A0A9X9Q4Y3</accession>
<evidence type="ECO:0000256" key="1">
    <source>
        <dbReference type="SAM" id="MobiDB-lite"/>
    </source>
</evidence>
<name>A0A9X9Q4Y3_GULGU</name>
<dbReference type="AlphaFoldDB" id="A0A9X9Q4Y3"/>
<organism evidence="2 3">
    <name type="scientific">Gulo gulo</name>
    <name type="common">Wolverine</name>
    <name type="synonym">Gluton</name>
    <dbReference type="NCBI Taxonomy" id="48420"/>
    <lineage>
        <taxon>Eukaryota</taxon>
        <taxon>Metazoa</taxon>
        <taxon>Chordata</taxon>
        <taxon>Craniata</taxon>
        <taxon>Vertebrata</taxon>
        <taxon>Euteleostomi</taxon>
        <taxon>Mammalia</taxon>
        <taxon>Eutheria</taxon>
        <taxon>Laurasiatheria</taxon>
        <taxon>Carnivora</taxon>
        <taxon>Caniformia</taxon>
        <taxon>Musteloidea</taxon>
        <taxon>Mustelidae</taxon>
        <taxon>Guloninae</taxon>
        <taxon>Gulo</taxon>
    </lineage>
</organism>
<feature type="non-terminal residue" evidence="2">
    <location>
        <position position="37"/>
    </location>
</feature>
<dbReference type="Proteomes" id="UP000269945">
    <property type="component" value="Unassembled WGS sequence"/>
</dbReference>
<proteinExistence type="predicted"/>
<protein>
    <submittedName>
        <fullName evidence="2">Uncharacterized protein</fullName>
    </submittedName>
</protein>
<keyword evidence="3" id="KW-1185">Reference proteome</keyword>
<evidence type="ECO:0000313" key="2">
    <source>
        <dbReference type="EMBL" id="VCX16582.1"/>
    </source>
</evidence>
<evidence type="ECO:0000313" key="3">
    <source>
        <dbReference type="Proteomes" id="UP000269945"/>
    </source>
</evidence>
<feature type="region of interest" description="Disordered" evidence="1">
    <location>
        <begin position="1"/>
        <end position="37"/>
    </location>
</feature>
<gene>
    <name evidence="2" type="ORF">BN2614_LOCUS1</name>
</gene>
<dbReference type="EMBL" id="CYRY02036271">
    <property type="protein sequence ID" value="VCX16582.1"/>
    <property type="molecule type" value="Genomic_DNA"/>
</dbReference>
<sequence>MNDRGKERSAWPSAPSSGRCDGNNAPAKAVGRLRSPV</sequence>
<reference evidence="2 3" key="1">
    <citation type="submission" date="2018-10" db="EMBL/GenBank/DDBJ databases">
        <authorList>
            <person name="Ekblom R."/>
            <person name="Jareborg N."/>
        </authorList>
    </citation>
    <scope>NUCLEOTIDE SEQUENCE [LARGE SCALE GENOMIC DNA]</scope>
    <source>
        <tissue evidence="2">Muscle</tissue>
    </source>
</reference>
<comment type="caution">
    <text evidence="2">The sequence shown here is derived from an EMBL/GenBank/DDBJ whole genome shotgun (WGS) entry which is preliminary data.</text>
</comment>